<evidence type="ECO:0000256" key="1">
    <source>
        <dbReference type="SAM" id="MobiDB-lite"/>
    </source>
</evidence>
<evidence type="ECO:0000313" key="4">
    <source>
        <dbReference type="Proteomes" id="UP001560573"/>
    </source>
</evidence>
<keyword evidence="4" id="KW-1185">Reference proteome</keyword>
<organism evidence="3 4">
    <name type="scientific">Danxiaibacter flavus</name>
    <dbReference type="NCBI Taxonomy" id="3049108"/>
    <lineage>
        <taxon>Bacteria</taxon>
        <taxon>Pseudomonadati</taxon>
        <taxon>Bacteroidota</taxon>
        <taxon>Chitinophagia</taxon>
        <taxon>Chitinophagales</taxon>
        <taxon>Chitinophagaceae</taxon>
        <taxon>Danxiaibacter</taxon>
    </lineage>
</organism>
<dbReference type="RefSeq" id="WP_369329786.1">
    <property type="nucleotide sequence ID" value="NZ_JAULBC010000004.1"/>
</dbReference>
<feature type="region of interest" description="Disordered" evidence="1">
    <location>
        <begin position="540"/>
        <end position="562"/>
    </location>
</feature>
<evidence type="ECO:0000313" key="3">
    <source>
        <dbReference type="EMBL" id="MEX6688375.1"/>
    </source>
</evidence>
<sequence length="562" mass="61157">MTRNFVTRCLLFCMAVALIATSCKKSVPKQVTFIPKDATMVFSVNAKSVTEKLSKSSVNLDSLFNTIFKDSAKSEVAKMKSAVGDLKNAGIDWSSDVYFFLKNKGSIMTGQQNAFAAIALIKDAGKFEAYLKKQKPEAAIKKESKYSYAVIDNDVTVGWNSDVIIVAGNKEYNRNTASSGQPDDGHLLLNTLYEQKEAESIASIPEFVELAKEKSDATVFTNSSGLLNNVPMLSMTKASDLLNNAYSATTINFEDGEIVASSKGYSSPALKDILKKYPGQKINMDMINKYPSSNVDGFILLSFNPQILIDIIKYSGFDVQANQYLNEMGFTLDDVAKAFKGEFSFVVSDLAVVKQPNPYYPQMTMTKPDMKYLFNAKVGDKASFEKVMNTLVSKGMLTKNGDQYLLPQNFPGTSYLINSKDIIVASDSAMVGQYSAGSAKATFTSDVDGKVSGKPFGAYVDINKILQAFPLDSSSTADQVATMNKAKTTFKDLVGSTENFDGKLIKSSMQLRMVDGKKNSLASLAEFLAEAAKNIPHKESVDMDMNGQAPDSTTAPGVDSVK</sequence>
<dbReference type="Proteomes" id="UP001560573">
    <property type="component" value="Unassembled WGS sequence"/>
</dbReference>
<accession>A0ABV3ZFR7</accession>
<dbReference type="PROSITE" id="PS51257">
    <property type="entry name" value="PROKAR_LIPOPROTEIN"/>
    <property type="match status" value="1"/>
</dbReference>
<keyword evidence="2" id="KW-0732">Signal</keyword>
<name>A0ABV3ZFR7_9BACT</name>
<proteinExistence type="predicted"/>
<feature type="chain" id="PRO_5046789977" evidence="2">
    <location>
        <begin position="20"/>
        <end position="562"/>
    </location>
</feature>
<evidence type="ECO:0000256" key="2">
    <source>
        <dbReference type="SAM" id="SignalP"/>
    </source>
</evidence>
<reference evidence="3 4" key="1">
    <citation type="submission" date="2023-07" db="EMBL/GenBank/DDBJ databases">
        <authorList>
            <person name="Lian W.-H."/>
        </authorList>
    </citation>
    <scope>NUCLEOTIDE SEQUENCE [LARGE SCALE GENOMIC DNA]</scope>
    <source>
        <strain evidence="3 4">SYSU DXS3180</strain>
    </source>
</reference>
<feature type="signal peptide" evidence="2">
    <location>
        <begin position="1"/>
        <end position="19"/>
    </location>
</feature>
<gene>
    <name evidence="3" type="ORF">QTN47_12755</name>
</gene>
<dbReference type="EMBL" id="JAULBC010000004">
    <property type="protein sequence ID" value="MEX6688375.1"/>
    <property type="molecule type" value="Genomic_DNA"/>
</dbReference>
<protein>
    <submittedName>
        <fullName evidence="3">DUF4836 family protein</fullName>
    </submittedName>
</protein>
<comment type="caution">
    <text evidence="3">The sequence shown here is derived from an EMBL/GenBank/DDBJ whole genome shotgun (WGS) entry which is preliminary data.</text>
</comment>